<proteinExistence type="predicted"/>
<feature type="transmembrane region" description="Helical" evidence="1">
    <location>
        <begin position="224"/>
        <end position="244"/>
    </location>
</feature>
<dbReference type="EMBL" id="LK021342">
    <property type="protein sequence ID" value="CDQ47025.1"/>
    <property type="molecule type" value="Genomic_DNA"/>
</dbReference>
<organism evidence="2 3">
    <name type="scientific">Mycolicibacterium neoaurum</name>
    <name type="common">Mycobacterium neoaurum</name>
    <dbReference type="NCBI Taxonomy" id="1795"/>
    <lineage>
        <taxon>Bacteria</taxon>
        <taxon>Bacillati</taxon>
        <taxon>Actinomycetota</taxon>
        <taxon>Actinomycetes</taxon>
        <taxon>Mycobacteriales</taxon>
        <taxon>Mycobacteriaceae</taxon>
        <taxon>Mycolicibacterium</taxon>
    </lineage>
</organism>
<dbReference type="InterPro" id="IPR027948">
    <property type="entry name" value="DUF4436"/>
</dbReference>
<feature type="transmembrane region" description="Helical" evidence="1">
    <location>
        <begin position="191"/>
        <end position="212"/>
    </location>
</feature>
<feature type="transmembrane region" description="Helical" evidence="1">
    <location>
        <begin position="256"/>
        <end position="278"/>
    </location>
</feature>
<dbReference type="RefSeq" id="WP_042510068.1">
    <property type="nucleotide sequence ID" value="NZ_CP074376.1"/>
</dbReference>
<keyword evidence="1" id="KW-0472">Membrane</keyword>
<evidence type="ECO:0000313" key="3">
    <source>
        <dbReference type="Proteomes" id="UP000028864"/>
    </source>
</evidence>
<evidence type="ECO:0000313" key="2">
    <source>
        <dbReference type="EMBL" id="CDQ47025.1"/>
    </source>
</evidence>
<reference evidence="2" key="1">
    <citation type="submission" date="2014-05" db="EMBL/GenBank/DDBJ databases">
        <authorList>
            <person name="Urmite Genomes"/>
        </authorList>
    </citation>
    <scope>NUCLEOTIDE SEQUENCE</scope>
    <source>
        <strain evidence="2">DSM 44074</strain>
    </source>
</reference>
<keyword evidence="1 2" id="KW-0812">Transmembrane</keyword>
<keyword evidence="1" id="KW-1133">Transmembrane helix</keyword>
<protein>
    <submittedName>
        <fullName evidence="2">Transmembrane protein</fullName>
    </submittedName>
</protein>
<name>A0AAV2WS46_MYCNE</name>
<dbReference type="Pfam" id="PF14494">
    <property type="entry name" value="DUF4436"/>
    <property type="match status" value="1"/>
</dbReference>
<gene>
    <name evidence="2" type="ORF">BN1047_04943</name>
</gene>
<dbReference type="Proteomes" id="UP000028864">
    <property type="component" value="Unassembled WGS sequence"/>
</dbReference>
<dbReference type="AlphaFoldDB" id="A0AAV2WS46"/>
<reference evidence="2" key="2">
    <citation type="submission" date="2015-09" db="EMBL/GenBank/DDBJ databases">
        <title>Draft genome sequence of Mycobacterium neoaurum DSM 44074.</title>
        <authorList>
            <person name="Croce O."/>
            <person name="Robert C."/>
            <person name="Raoult D."/>
            <person name="Drancourt M."/>
        </authorList>
    </citation>
    <scope>NUCLEOTIDE SEQUENCE</scope>
    <source>
        <strain evidence="2">DSM 44074</strain>
    </source>
</reference>
<evidence type="ECO:0000256" key="1">
    <source>
        <dbReference type="SAM" id="Phobius"/>
    </source>
</evidence>
<sequence length="287" mass="30467">MKSTAGRLDRGARILVVLVVIGVVMACSVGGFLASRSYTQQSSVPFGTEDADSPDVVLMSMYITRVDVHDQSMTVELDVSDDPVGGVSDGLTEDITVETNSRRSSVVKFSEGDRFHTVIQEFALGGSSTDFPFDTYQSFPAIQVLGADGAPLPLEVTVSNGDAFFAVTPALSPDQGWLSLTLKAERSVPTMVFGVFIMVLMLGLAASAAVLASYVVRTRRGVEYGAYSVMAALLFAMVPLRNAIPGDPPIGSLIDFSAFFIAEAVIAVSLITSVVVGYRNQLSVDSR</sequence>
<dbReference type="PROSITE" id="PS51257">
    <property type="entry name" value="PROKAR_LIPOPROTEIN"/>
    <property type="match status" value="1"/>
</dbReference>
<feature type="transmembrane region" description="Helical" evidence="1">
    <location>
        <begin position="12"/>
        <end position="34"/>
    </location>
</feature>
<accession>A0AAV2WS46</accession>